<dbReference type="InterPro" id="IPR000182">
    <property type="entry name" value="GNAT_dom"/>
</dbReference>
<dbReference type="RefSeq" id="WP_124963637.1">
    <property type="nucleotide sequence ID" value="NZ_RRAZ01000004.1"/>
</dbReference>
<accession>A0A3P3DUY0</accession>
<feature type="domain" description="N-acetyltransferase" evidence="3">
    <location>
        <begin position="1"/>
        <end position="138"/>
    </location>
</feature>
<dbReference type="PANTHER" id="PTHR43420">
    <property type="entry name" value="ACETYLTRANSFERASE"/>
    <property type="match status" value="1"/>
</dbReference>
<dbReference type="PANTHER" id="PTHR43420:SF51">
    <property type="entry name" value="PEPTIDYL-LYSINE N-ACETYLTRANSFERASE YIAC"/>
    <property type="match status" value="1"/>
</dbReference>
<sequence length="138" mass="14643">MPEFAALAQIHAKCFTHPRPWSAVELRDLASAPGAVLRVLPGGFVLGRVTLDEAELLSIAVDPAAQRQGLGRRLMAAFQDGSAALGAVSAFLEVAEDNTAARALYAAEGWQNAGRRRGYYRTAAGTAVDALVLTRRLP</sequence>
<dbReference type="OrthoDB" id="9804026at2"/>
<evidence type="ECO:0000256" key="2">
    <source>
        <dbReference type="ARBA" id="ARBA00023315"/>
    </source>
</evidence>
<keyword evidence="1 4" id="KW-0808">Transferase</keyword>
<organism evidence="4 5">
    <name type="scientific">Falsigemmobacter faecalis</name>
    <dbReference type="NCBI Taxonomy" id="2488730"/>
    <lineage>
        <taxon>Bacteria</taxon>
        <taxon>Pseudomonadati</taxon>
        <taxon>Pseudomonadota</taxon>
        <taxon>Alphaproteobacteria</taxon>
        <taxon>Rhodobacterales</taxon>
        <taxon>Paracoccaceae</taxon>
        <taxon>Falsigemmobacter</taxon>
    </lineage>
</organism>
<protein>
    <submittedName>
        <fullName evidence="4">GNAT family N-acetyltransferase</fullName>
    </submittedName>
</protein>
<name>A0A3P3DUY0_9RHOB</name>
<evidence type="ECO:0000256" key="1">
    <source>
        <dbReference type="ARBA" id="ARBA00022679"/>
    </source>
</evidence>
<dbReference type="EMBL" id="RRAZ01000004">
    <property type="protein sequence ID" value="RRH77282.1"/>
    <property type="molecule type" value="Genomic_DNA"/>
</dbReference>
<dbReference type="InterPro" id="IPR050680">
    <property type="entry name" value="YpeA/RimI_acetyltransf"/>
</dbReference>
<dbReference type="Gene3D" id="3.40.630.30">
    <property type="match status" value="1"/>
</dbReference>
<dbReference type="GO" id="GO:0016747">
    <property type="term" value="F:acyltransferase activity, transferring groups other than amino-acyl groups"/>
    <property type="evidence" value="ECO:0007669"/>
    <property type="project" value="InterPro"/>
</dbReference>
<dbReference type="AlphaFoldDB" id="A0A3P3DUY0"/>
<keyword evidence="5" id="KW-1185">Reference proteome</keyword>
<dbReference type="Proteomes" id="UP000282125">
    <property type="component" value="Unassembled WGS sequence"/>
</dbReference>
<keyword evidence="2" id="KW-0012">Acyltransferase</keyword>
<dbReference type="Pfam" id="PF00583">
    <property type="entry name" value="Acetyltransf_1"/>
    <property type="match status" value="1"/>
</dbReference>
<evidence type="ECO:0000259" key="3">
    <source>
        <dbReference type="PROSITE" id="PS51186"/>
    </source>
</evidence>
<dbReference type="SUPFAM" id="SSF55729">
    <property type="entry name" value="Acyl-CoA N-acyltransferases (Nat)"/>
    <property type="match status" value="1"/>
</dbReference>
<evidence type="ECO:0000313" key="4">
    <source>
        <dbReference type="EMBL" id="RRH77282.1"/>
    </source>
</evidence>
<gene>
    <name evidence="4" type="ORF">EG244_03530</name>
</gene>
<comment type="caution">
    <text evidence="4">The sequence shown here is derived from an EMBL/GenBank/DDBJ whole genome shotgun (WGS) entry which is preliminary data.</text>
</comment>
<dbReference type="CDD" id="cd04301">
    <property type="entry name" value="NAT_SF"/>
    <property type="match status" value="1"/>
</dbReference>
<dbReference type="PROSITE" id="PS51186">
    <property type="entry name" value="GNAT"/>
    <property type="match status" value="1"/>
</dbReference>
<evidence type="ECO:0000313" key="5">
    <source>
        <dbReference type="Proteomes" id="UP000282125"/>
    </source>
</evidence>
<reference evidence="4 5" key="1">
    <citation type="submission" date="2018-11" db="EMBL/GenBank/DDBJ databases">
        <title>Gemmobacter sp. nov., YIM 102744-1 draft genome.</title>
        <authorList>
            <person name="Li G."/>
            <person name="Jiang Y."/>
        </authorList>
    </citation>
    <scope>NUCLEOTIDE SEQUENCE [LARGE SCALE GENOMIC DNA]</scope>
    <source>
        <strain evidence="4 5">YIM 102744-1</strain>
    </source>
</reference>
<dbReference type="InterPro" id="IPR016181">
    <property type="entry name" value="Acyl_CoA_acyltransferase"/>
</dbReference>
<proteinExistence type="predicted"/>